<dbReference type="GO" id="GO:0052621">
    <property type="term" value="F:diguanylate cyclase activity"/>
    <property type="evidence" value="ECO:0007669"/>
    <property type="project" value="UniProtKB-EC"/>
</dbReference>
<evidence type="ECO:0000256" key="3">
    <source>
        <dbReference type="SAM" id="Phobius"/>
    </source>
</evidence>
<dbReference type="InterPro" id="IPR050469">
    <property type="entry name" value="Diguanylate_Cyclase"/>
</dbReference>
<dbReference type="AlphaFoldDB" id="A0A840REA5"/>
<keyword evidence="3" id="KW-0812">Transmembrane</keyword>
<dbReference type="RefSeq" id="WP_221303035.1">
    <property type="nucleotide sequence ID" value="NZ_JACHHN010000002.1"/>
</dbReference>
<dbReference type="EMBL" id="JACHHN010000002">
    <property type="protein sequence ID" value="MBB5190756.1"/>
    <property type="molecule type" value="Genomic_DNA"/>
</dbReference>
<dbReference type="Proteomes" id="UP000543030">
    <property type="component" value="Unassembled WGS sequence"/>
</dbReference>
<dbReference type="InterPro" id="IPR043128">
    <property type="entry name" value="Rev_trsase/Diguanyl_cyclase"/>
</dbReference>
<dbReference type="CDD" id="cd01949">
    <property type="entry name" value="GGDEF"/>
    <property type="match status" value="1"/>
</dbReference>
<dbReference type="Gene3D" id="3.30.70.270">
    <property type="match status" value="1"/>
</dbReference>
<evidence type="ECO:0000256" key="1">
    <source>
        <dbReference type="ARBA" id="ARBA00012528"/>
    </source>
</evidence>
<dbReference type="Pfam" id="PF00990">
    <property type="entry name" value="GGDEF"/>
    <property type="match status" value="1"/>
</dbReference>
<organism evidence="5 6">
    <name type="scientific">Silvimonas terrae</name>
    <dbReference type="NCBI Taxonomy" id="300266"/>
    <lineage>
        <taxon>Bacteria</taxon>
        <taxon>Pseudomonadati</taxon>
        <taxon>Pseudomonadota</taxon>
        <taxon>Betaproteobacteria</taxon>
        <taxon>Neisseriales</taxon>
        <taxon>Chitinibacteraceae</taxon>
        <taxon>Silvimonas</taxon>
    </lineage>
</organism>
<evidence type="ECO:0000256" key="2">
    <source>
        <dbReference type="ARBA" id="ARBA00034247"/>
    </source>
</evidence>
<comment type="catalytic activity">
    <reaction evidence="2">
        <text>2 GTP = 3',3'-c-di-GMP + 2 diphosphate</text>
        <dbReference type="Rhea" id="RHEA:24898"/>
        <dbReference type="ChEBI" id="CHEBI:33019"/>
        <dbReference type="ChEBI" id="CHEBI:37565"/>
        <dbReference type="ChEBI" id="CHEBI:58805"/>
        <dbReference type="EC" id="2.7.7.65"/>
    </reaction>
</comment>
<feature type="domain" description="GGDEF" evidence="4">
    <location>
        <begin position="96"/>
        <end position="233"/>
    </location>
</feature>
<keyword evidence="6" id="KW-1185">Reference proteome</keyword>
<evidence type="ECO:0000313" key="6">
    <source>
        <dbReference type="Proteomes" id="UP000543030"/>
    </source>
</evidence>
<dbReference type="PANTHER" id="PTHR45138:SF9">
    <property type="entry name" value="DIGUANYLATE CYCLASE DGCM-RELATED"/>
    <property type="match status" value="1"/>
</dbReference>
<dbReference type="NCBIfam" id="TIGR00254">
    <property type="entry name" value="GGDEF"/>
    <property type="match status" value="1"/>
</dbReference>
<dbReference type="InterPro" id="IPR000160">
    <property type="entry name" value="GGDEF_dom"/>
</dbReference>
<dbReference type="GO" id="GO:0005886">
    <property type="term" value="C:plasma membrane"/>
    <property type="evidence" value="ECO:0007669"/>
    <property type="project" value="TreeGrafter"/>
</dbReference>
<evidence type="ECO:0000259" key="4">
    <source>
        <dbReference type="PROSITE" id="PS50887"/>
    </source>
</evidence>
<protein>
    <recommendedName>
        <fullName evidence="1">diguanylate cyclase</fullName>
        <ecNumber evidence="1">2.7.7.65</ecNumber>
    </recommendedName>
</protein>
<reference evidence="5 6" key="1">
    <citation type="submission" date="2020-08" db="EMBL/GenBank/DDBJ databases">
        <title>Genomic Encyclopedia of Type Strains, Phase IV (KMG-IV): sequencing the most valuable type-strain genomes for metagenomic binning, comparative biology and taxonomic classification.</title>
        <authorList>
            <person name="Goeker M."/>
        </authorList>
    </citation>
    <scope>NUCLEOTIDE SEQUENCE [LARGE SCALE GENOMIC DNA]</scope>
    <source>
        <strain evidence="5 6">DSM 18233</strain>
    </source>
</reference>
<keyword evidence="3" id="KW-1133">Transmembrane helix</keyword>
<dbReference type="InterPro" id="IPR029787">
    <property type="entry name" value="Nucleotide_cyclase"/>
</dbReference>
<dbReference type="PANTHER" id="PTHR45138">
    <property type="entry name" value="REGULATORY COMPONENTS OF SENSORY TRANSDUCTION SYSTEM"/>
    <property type="match status" value="1"/>
</dbReference>
<dbReference type="PROSITE" id="PS50887">
    <property type="entry name" value="GGDEF"/>
    <property type="match status" value="1"/>
</dbReference>
<dbReference type="FunFam" id="3.30.70.270:FF:000001">
    <property type="entry name" value="Diguanylate cyclase domain protein"/>
    <property type="match status" value="1"/>
</dbReference>
<feature type="transmembrane region" description="Helical" evidence="3">
    <location>
        <begin position="27"/>
        <end position="49"/>
    </location>
</feature>
<evidence type="ECO:0000313" key="5">
    <source>
        <dbReference type="EMBL" id="MBB5190756.1"/>
    </source>
</evidence>
<dbReference type="GO" id="GO:1902201">
    <property type="term" value="P:negative regulation of bacterial-type flagellum-dependent cell motility"/>
    <property type="evidence" value="ECO:0007669"/>
    <property type="project" value="TreeGrafter"/>
</dbReference>
<sequence length="246" mass="27120">MGVFLNINEGKWVLGVGLAERDILHGWRWQVCWTVLALLITAGLQWMLLHYIHANFLQRERLGQEARQDPLTGLANRRGFDGRAQRACSQALRYGYPVSVLTLDLDLFKQINDSYGHDGGDAVLRCVAQTLQRQLRAGDIAARFGGEEFVVAMPHSGLAAAADVAERIRASFATQTVTFGDRIIRFTASFGVAQLTAVELEAHEGIHAALARADQALYRAKLEGRNRVCTEARPAATYQPGTATCR</sequence>
<comment type="caution">
    <text evidence="5">The sequence shown here is derived from an EMBL/GenBank/DDBJ whole genome shotgun (WGS) entry which is preliminary data.</text>
</comment>
<gene>
    <name evidence="5" type="ORF">HNQ50_001478</name>
</gene>
<keyword evidence="3" id="KW-0472">Membrane</keyword>
<proteinExistence type="predicted"/>
<dbReference type="EC" id="2.7.7.65" evidence="1"/>
<dbReference type="SMART" id="SM00267">
    <property type="entry name" value="GGDEF"/>
    <property type="match status" value="1"/>
</dbReference>
<dbReference type="GO" id="GO:0043709">
    <property type="term" value="P:cell adhesion involved in single-species biofilm formation"/>
    <property type="evidence" value="ECO:0007669"/>
    <property type="project" value="TreeGrafter"/>
</dbReference>
<dbReference type="SUPFAM" id="SSF55073">
    <property type="entry name" value="Nucleotide cyclase"/>
    <property type="match status" value="1"/>
</dbReference>
<name>A0A840REA5_9NEIS</name>
<accession>A0A840REA5</accession>